<feature type="region of interest" description="Disordered" evidence="1">
    <location>
        <begin position="1"/>
        <end position="20"/>
    </location>
</feature>
<dbReference type="EMBL" id="LSRQ01000012">
    <property type="protein sequence ID" value="OAY86050.1"/>
    <property type="molecule type" value="Genomic_DNA"/>
</dbReference>
<proteinExistence type="predicted"/>
<gene>
    <name evidence="2" type="ORF">ACMD2_23679</name>
</gene>
<reference evidence="2 3" key="1">
    <citation type="journal article" date="2016" name="DNA Res.">
        <title>The draft genome of MD-2 pineapple using hybrid error correction of long reads.</title>
        <authorList>
            <person name="Redwan R.M."/>
            <person name="Saidin A."/>
            <person name="Kumar S.V."/>
        </authorList>
    </citation>
    <scope>NUCLEOTIDE SEQUENCE [LARGE SCALE GENOMIC DNA]</scope>
    <source>
        <strain evidence="3">cv. MD2</strain>
        <tissue evidence="2">Leaf</tissue>
    </source>
</reference>
<evidence type="ECO:0000313" key="2">
    <source>
        <dbReference type="EMBL" id="OAY86050.1"/>
    </source>
</evidence>
<sequence>MVSGVRTTRKFPVGSATDLADSPTRSIQAYVGKKSNTDSNQLYMFNNHSLTLSQISGGNATCTLEPNKCEYDLIPL</sequence>
<comment type="caution">
    <text evidence="2">The sequence shown here is derived from an EMBL/GenBank/DDBJ whole genome shotgun (WGS) entry which is preliminary data.</text>
</comment>
<evidence type="ECO:0000313" key="3">
    <source>
        <dbReference type="Proteomes" id="UP000092600"/>
    </source>
</evidence>
<protein>
    <submittedName>
        <fullName evidence="2">Uncharacterized protein</fullName>
    </submittedName>
</protein>
<evidence type="ECO:0000256" key="1">
    <source>
        <dbReference type="SAM" id="MobiDB-lite"/>
    </source>
</evidence>
<accession>A0A199WAZ0</accession>
<organism evidence="2 3">
    <name type="scientific">Ananas comosus</name>
    <name type="common">Pineapple</name>
    <name type="synonym">Ananas ananas</name>
    <dbReference type="NCBI Taxonomy" id="4615"/>
    <lineage>
        <taxon>Eukaryota</taxon>
        <taxon>Viridiplantae</taxon>
        <taxon>Streptophyta</taxon>
        <taxon>Embryophyta</taxon>
        <taxon>Tracheophyta</taxon>
        <taxon>Spermatophyta</taxon>
        <taxon>Magnoliopsida</taxon>
        <taxon>Liliopsida</taxon>
        <taxon>Poales</taxon>
        <taxon>Bromeliaceae</taxon>
        <taxon>Bromelioideae</taxon>
        <taxon>Ananas</taxon>
    </lineage>
</organism>
<dbReference type="AlphaFoldDB" id="A0A199WAZ0"/>
<dbReference type="Proteomes" id="UP000092600">
    <property type="component" value="Unassembled WGS sequence"/>
</dbReference>
<name>A0A199WAZ0_ANACO</name>